<dbReference type="GO" id="GO:0004417">
    <property type="term" value="F:hydroxyethylthiazole kinase activity"/>
    <property type="evidence" value="ECO:0007669"/>
    <property type="project" value="UniProtKB-UniRule"/>
</dbReference>
<evidence type="ECO:0000256" key="11">
    <source>
        <dbReference type="HAMAP-Rule" id="MF_00228"/>
    </source>
</evidence>
<reference evidence="12 13" key="1">
    <citation type="submission" date="2019-07" db="EMBL/GenBank/DDBJ databases">
        <title>Complete genome sequence of Comamonas sp. NLF 7-7 isolated from livestock.</title>
        <authorList>
            <person name="Kim D.H."/>
            <person name="Kim J.G."/>
        </authorList>
    </citation>
    <scope>NUCLEOTIDE SEQUENCE [LARGE SCALE GENOMIC DNA]</scope>
    <source>
        <strain evidence="12 13">NLF 7-7</strain>
    </source>
</reference>
<dbReference type="GO" id="GO:0005524">
    <property type="term" value="F:ATP binding"/>
    <property type="evidence" value="ECO:0007669"/>
    <property type="project" value="UniProtKB-UniRule"/>
</dbReference>
<evidence type="ECO:0000256" key="6">
    <source>
        <dbReference type="ARBA" id="ARBA00022741"/>
    </source>
</evidence>
<keyword evidence="7 11" id="KW-0418">Kinase</keyword>
<dbReference type="NCBIfam" id="NF006830">
    <property type="entry name" value="PRK09355.1"/>
    <property type="match status" value="1"/>
</dbReference>
<feature type="binding site" evidence="11">
    <location>
        <position position="202"/>
    </location>
    <ligand>
        <name>substrate</name>
    </ligand>
</feature>
<comment type="cofactor">
    <cofactor evidence="2 11">
        <name>Mg(2+)</name>
        <dbReference type="ChEBI" id="CHEBI:18420"/>
    </cofactor>
</comment>
<dbReference type="PRINTS" id="PR01099">
    <property type="entry name" value="HYETHTZKNASE"/>
</dbReference>
<dbReference type="RefSeq" id="WP_146912290.1">
    <property type="nucleotide sequence ID" value="NZ_CP042344.1"/>
</dbReference>
<evidence type="ECO:0000256" key="2">
    <source>
        <dbReference type="ARBA" id="ARBA00001946"/>
    </source>
</evidence>
<proteinExistence type="inferred from homology"/>
<dbReference type="EMBL" id="CP042344">
    <property type="protein sequence ID" value="QEA12696.1"/>
    <property type="molecule type" value="Genomic_DNA"/>
</dbReference>
<keyword evidence="13" id="KW-1185">Reference proteome</keyword>
<evidence type="ECO:0000256" key="5">
    <source>
        <dbReference type="ARBA" id="ARBA00022723"/>
    </source>
</evidence>
<keyword evidence="6 11" id="KW-0547">Nucleotide-binding</keyword>
<feature type="binding site" evidence="11">
    <location>
        <position position="130"/>
    </location>
    <ligand>
        <name>ATP</name>
        <dbReference type="ChEBI" id="CHEBI:30616"/>
    </ligand>
</feature>
<dbReference type="AlphaFoldDB" id="A0A5B8RT24"/>
<dbReference type="CDD" id="cd01170">
    <property type="entry name" value="THZ_kinase"/>
    <property type="match status" value="1"/>
</dbReference>
<dbReference type="EC" id="2.7.1.50" evidence="11"/>
<dbReference type="SUPFAM" id="SSF53613">
    <property type="entry name" value="Ribokinase-like"/>
    <property type="match status" value="1"/>
</dbReference>
<keyword evidence="9 11" id="KW-0460">Magnesium</keyword>
<accession>A0A5B8RT24</accession>
<dbReference type="GO" id="GO:0009228">
    <property type="term" value="P:thiamine biosynthetic process"/>
    <property type="evidence" value="ECO:0007669"/>
    <property type="project" value="UniProtKB-KW"/>
</dbReference>
<dbReference type="InterPro" id="IPR029056">
    <property type="entry name" value="Ribokinase-like"/>
</dbReference>
<gene>
    <name evidence="11 12" type="primary">thiM</name>
    <name evidence="12" type="ORF">FOZ74_06485</name>
</gene>
<evidence type="ECO:0000256" key="9">
    <source>
        <dbReference type="ARBA" id="ARBA00022842"/>
    </source>
</evidence>
<dbReference type="OrthoDB" id="8909021at2"/>
<evidence type="ECO:0000313" key="12">
    <source>
        <dbReference type="EMBL" id="QEA12696.1"/>
    </source>
</evidence>
<keyword evidence="10 11" id="KW-0784">Thiamine biosynthesis</keyword>
<evidence type="ECO:0000256" key="3">
    <source>
        <dbReference type="ARBA" id="ARBA00004868"/>
    </source>
</evidence>
<evidence type="ECO:0000256" key="1">
    <source>
        <dbReference type="ARBA" id="ARBA00001771"/>
    </source>
</evidence>
<organism evidence="12 13">
    <name type="scientific">Comamonas flocculans</name>
    <dbReference type="NCBI Taxonomy" id="2597701"/>
    <lineage>
        <taxon>Bacteria</taxon>
        <taxon>Pseudomonadati</taxon>
        <taxon>Pseudomonadota</taxon>
        <taxon>Betaproteobacteria</taxon>
        <taxon>Burkholderiales</taxon>
        <taxon>Comamonadaceae</taxon>
        <taxon>Comamonas</taxon>
    </lineage>
</organism>
<dbReference type="PIRSF" id="PIRSF000513">
    <property type="entry name" value="Thz_kinase"/>
    <property type="match status" value="1"/>
</dbReference>
<comment type="similarity">
    <text evidence="11">Belongs to the Thz kinase family.</text>
</comment>
<evidence type="ECO:0000256" key="7">
    <source>
        <dbReference type="ARBA" id="ARBA00022777"/>
    </source>
</evidence>
<evidence type="ECO:0000313" key="13">
    <source>
        <dbReference type="Proteomes" id="UP000321199"/>
    </source>
</evidence>
<dbReference type="HAMAP" id="MF_00228">
    <property type="entry name" value="Thz_kinase"/>
    <property type="match status" value="1"/>
</dbReference>
<keyword evidence="8 11" id="KW-0067">ATP-binding</keyword>
<name>A0A5B8RT24_9BURK</name>
<evidence type="ECO:0000256" key="8">
    <source>
        <dbReference type="ARBA" id="ARBA00022840"/>
    </source>
</evidence>
<keyword evidence="5 11" id="KW-0479">Metal-binding</keyword>
<evidence type="ECO:0000256" key="4">
    <source>
        <dbReference type="ARBA" id="ARBA00022679"/>
    </source>
</evidence>
<dbReference type="GO" id="GO:0009229">
    <property type="term" value="P:thiamine diphosphate biosynthetic process"/>
    <property type="evidence" value="ECO:0007669"/>
    <property type="project" value="UniProtKB-UniRule"/>
</dbReference>
<dbReference type="GO" id="GO:0000287">
    <property type="term" value="F:magnesium ion binding"/>
    <property type="evidence" value="ECO:0007669"/>
    <property type="project" value="UniProtKB-UniRule"/>
</dbReference>
<comment type="function">
    <text evidence="11">Catalyzes the phosphorylation of the hydroxyl group of 4-methyl-5-beta-hydroxyethylthiazole (THZ).</text>
</comment>
<dbReference type="KEGG" id="cof:FOZ74_06485"/>
<dbReference type="InterPro" id="IPR000417">
    <property type="entry name" value="Hyethyz_kinase"/>
</dbReference>
<evidence type="ECO:0000256" key="10">
    <source>
        <dbReference type="ARBA" id="ARBA00022977"/>
    </source>
</evidence>
<protein>
    <recommendedName>
        <fullName evidence="11">Hydroxyethylthiazole kinase</fullName>
        <ecNumber evidence="11">2.7.1.50</ecNumber>
    </recommendedName>
    <alternativeName>
        <fullName evidence="11">4-methyl-5-beta-hydroxyethylthiazole kinase</fullName>
        <shortName evidence="11">TH kinase</shortName>
        <shortName evidence="11">Thz kinase</shortName>
    </alternativeName>
</protein>
<dbReference type="Pfam" id="PF02110">
    <property type="entry name" value="HK"/>
    <property type="match status" value="1"/>
</dbReference>
<sequence length="272" mass="27052">MSPSPSFDSLQPRQFADALHALRERAPLVQCLTNIVVANFTANALLAAGCAPAMVDNAREAEGFAAISAGVLVNLGTPYEETAQAMRAAVRGAEGAGVPWVLDPVAAGAVPWRTSIALELLGAHHPAVVRGNGSEILALAGGQGGKGVESTAAADQAVDAAVMLARTHACVVAVSGAVDQITDGQRLVRIANGHPLLTRVTGAGCALGALMAAFAGVTGDALLAAAAATALLTVAADGAAQSSHGPGSFAVALLDELHALTPEALAARLKLA</sequence>
<feature type="binding site" evidence="11">
    <location>
        <position position="175"/>
    </location>
    <ligand>
        <name>ATP</name>
        <dbReference type="ChEBI" id="CHEBI:30616"/>
    </ligand>
</feature>
<dbReference type="Proteomes" id="UP000321199">
    <property type="component" value="Chromosome"/>
</dbReference>
<feature type="binding site" evidence="11">
    <location>
        <position position="54"/>
    </location>
    <ligand>
        <name>substrate</name>
    </ligand>
</feature>
<comment type="pathway">
    <text evidence="3 11">Cofactor biosynthesis; thiamine diphosphate biosynthesis; 4-methyl-5-(2-phosphoethyl)-thiazole from 5-(2-hydroxyethyl)-4-methylthiazole: step 1/1.</text>
</comment>
<dbReference type="UniPathway" id="UPA00060">
    <property type="reaction ID" value="UER00139"/>
</dbReference>
<comment type="catalytic activity">
    <reaction evidence="1 11">
        <text>5-(2-hydroxyethyl)-4-methylthiazole + ATP = 4-methyl-5-(2-phosphooxyethyl)-thiazole + ADP + H(+)</text>
        <dbReference type="Rhea" id="RHEA:24212"/>
        <dbReference type="ChEBI" id="CHEBI:15378"/>
        <dbReference type="ChEBI" id="CHEBI:17957"/>
        <dbReference type="ChEBI" id="CHEBI:30616"/>
        <dbReference type="ChEBI" id="CHEBI:58296"/>
        <dbReference type="ChEBI" id="CHEBI:456216"/>
        <dbReference type="EC" id="2.7.1.50"/>
    </reaction>
</comment>
<dbReference type="Gene3D" id="3.40.1190.20">
    <property type="match status" value="1"/>
</dbReference>
<keyword evidence="4 11" id="KW-0808">Transferase</keyword>